<dbReference type="AlphaFoldDB" id="A0A519BE63"/>
<keyword evidence="1" id="KW-0812">Transmembrane</keyword>
<accession>A0A519BE63</accession>
<feature type="transmembrane region" description="Helical" evidence="1">
    <location>
        <begin position="12"/>
        <end position="31"/>
    </location>
</feature>
<dbReference type="Proteomes" id="UP000316562">
    <property type="component" value="Unassembled WGS sequence"/>
</dbReference>
<evidence type="ECO:0000313" key="2">
    <source>
        <dbReference type="EMBL" id="RZD15566.1"/>
    </source>
</evidence>
<gene>
    <name evidence="2" type="ORF">EVJ46_09920</name>
</gene>
<protein>
    <submittedName>
        <fullName evidence="2">Uncharacterized protein</fullName>
    </submittedName>
</protein>
<sequence>MKTTSKVRNYIFYASLIAFLVATIMSIIHGVKYGSIFENGSFSGTKFELLIYLVSIGGYILSWLGWLGILILAYIWKKLYENPEL</sequence>
<name>A0A519BE63_ACIG2</name>
<proteinExistence type="predicted"/>
<organism evidence="2 3">
    <name type="scientific">Acididesulfobacter guangdongensis</name>
    <dbReference type="NCBI Taxonomy" id="2597225"/>
    <lineage>
        <taxon>Bacteria</taxon>
        <taxon>Deltaproteobacteria</taxon>
        <taxon>Candidatus Acidulodesulfobacterales</taxon>
        <taxon>Candidatus Acididesulfobacter</taxon>
    </lineage>
</organism>
<feature type="transmembrane region" description="Helical" evidence="1">
    <location>
        <begin position="51"/>
        <end position="76"/>
    </location>
</feature>
<evidence type="ECO:0000313" key="3">
    <source>
        <dbReference type="Proteomes" id="UP000316562"/>
    </source>
</evidence>
<keyword evidence="1" id="KW-0472">Membrane</keyword>
<comment type="caution">
    <text evidence="2">The sequence shown here is derived from an EMBL/GenBank/DDBJ whole genome shotgun (WGS) entry which is preliminary data.</text>
</comment>
<reference evidence="2 3" key="1">
    <citation type="journal article" date="2019" name="ISME J.">
        <title>Insights into ecological role of a new deltaproteobacterial order Candidatus Acidulodesulfobacterales by metagenomics and metatranscriptomics.</title>
        <authorList>
            <person name="Tan S."/>
            <person name="Liu J."/>
            <person name="Fang Y."/>
            <person name="Hedlund B.P."/>
            <person name="Lian Z.H."/>
            <person name="Huang L.Y."/>
            <person name="Li J.T."/>
            <person name="Huang L.N."/>
            <person name="Li W.J."/>
            <person name="Jiang H.C."/>
            <person name="Dong H.L."/>
            <person name="Shu W.S."/>
        </authorList>
    </citation>
    <scope>NUCLEOTIDE SEQUENCE [LARGE SCALE GENOMIC DNA]</scope>
    <source>
        <strain evidence="2">AP2</strain>
    </source>
</reference>
<evidence type="ECO:0000256" key="1">
    <source>
        <dbReference type="SAM" id="Phobius"/>
    </source>
</evidence>
<dbReference type="EMBL" id="SGBC01000005">
    <property type="protein sequence ID" value="RZD15566.1"/>
    <property type="molecule type" value="Genomic_DNA"/>
</dbReference>
<keyword evidence="1" id="KW-1133">Transmembrane helix</keyword>